<dbReference type="Proteomes" id="UP001500908">
    <property type="component" value="Unassembled WGS sequence"/>
</dbReference>
<dbReference type="EMBL" id="BAABDD010000006">
    <property type="protein sequence ID" value="GAA3739008.1"/>
    <property type="molecule type" value="Genomic_DNA"/>
</dbReference>
<proteinExistence type="predicted"/>
<name>A0ABP7FGH3_9ACTN</name>
<organism evidence="2 3">
    <name type="scientific">Salinactinospora qingdaonensis</name>
    <dbReference type="NCBI Taxonomy" id="702744"/>
    <lineage>
        <taxon>Bacteria</taxon>
        <taxon>Bacillati</taxon>
        <taxon>Actinomycetota</taxon>
        <taxon>Actinomycetes</taxon>
        <taxon>Streptosporangiales</taxon>
        <taxon>Nocardiopsidaceae</taxon>
        <taxon>Salinactinospora</taxon>
    </lineage>
</organism>
<keyword evidence="3" id="KW-1185">Reference proteome</keyword>
<evidence type="ECO:0000256" key="1">
    <source>
        <dbReference type="SAM" id="MobiDB-lite"/>
    </source>
</evidence>
<gene>
    <name evidence="2" type="ORF">GCM10022402_18590</name>
</gene>
<accession>A0ABP7FGH3</accession>
<protein>
    <submittedName>
        <fullName evidence="2">Uncharacterized protein</fullName>
    </submittedName>
</protein>
<evidence type="ECO:0000313" key="2">
    <source>
        <dbReference type="EMBL" id="GAA3739008.1"/>
    </source>
</evidence>
<feature type="region of interest" description="Disordered" evidence="1">
    <location>
        <begin position="62"/>
        <end position="85"/>
    </location>
</feature>
<dbReference type="RefSeq" id="WP_344969634.1">
    <property type="nucleotide sequence ID" value="NZ_BAABDD010000006.1"/>
</dbReference>
<comment type="caution">
    <text evidence="2">The sequence shown here is derived from an EMBL/GenBank/DDBJ whole genome shotgun (WGS) entry which is preliminary data.</text>
</comment>
<evidence type="ECO:0000313" key="3">
    <source>
        <dbReference type="Proteomes" id="UP001500908"/>
    </source>
</evidence>
<reference evidence="3" key="1">
    <citation type="journal article" date="2019" name="Int. J. Syst. Evol. Microbiol.">
        <title>The Global Catalogue of Microorganisms (GCM) 10K type strain sequencing project: providing services to taxonomists for standard genome sequencing and annotation.</title>
        <authorList>
            <consortium name="The Broad Institute Genomics Platform"/>
            <consortium name="The Broad Institute Genome Sequencing Center for Infectious Disease"/>
            <person name="Wu L."/>
            <person name="Ma J."/>
        </authorList>
    </citation>
    <scope>NUCLEOTIDE SEQUENCE [LARGE SCALE GENOMIC DNA]</scope>
    <source>
        <strain evidence="3">JCM 17137</strain>
    </source>
</reference>
<sequence>MDNTIPEHENDELARLSTEFPGWHIWRSVDKHGNTAAWVATNRRDDGYSPTLHEDTAERLETVLRHPPRGYARPVNPPRSATGAP</sequence>